<name>A0A0E0Q6Y1_ORYRU</name>
<dbReference type="HOGENOM" id="CLU_2594032_0_0_1"/>
<reference evidence="2" key="1">
    <citation type="submission" date="2013-06" db="EMBL/GenBank/DDBJ databases">
        <authorList>
            <person name="Zhao Q."/>
        </authorList>
    </citation>
    <scope>NUCLEOTIDE SEQUENCE</scope>
    <source>
        <strain evidence="2">cv. W1943</strain>
    </source>
</reference>
<reference evidence="1" key="2">
    <citation type="submission" date="2015-06" db="UniProtKB">
        <authorList>
            <consortium name="EnsemblPlants"/>
        </authorList>
    </citation>
    <scope>IDENTIFICATION</scope>
</reference>
<proteinExistence type="predicted"/>
<dbReference type="Proteomes" id="UP000008022">
    <property type="component" value="Unassembled WGS sequence"/>
</dbReference>
<dbReference type="AlphaFoldDB" id="A0A0E0Q6Y1"/>
<organism evidence="1 2">
    <name type="scientific">Oryza rufipogon</name>
    <name type="common">Brownbeard rice</name>
    <name type="synonym">Asian wild rice</name>
    <dbReference type="NCBI Taxonomy" id="4529"/>
    <lineage>
        <taxon>Eukaryota</taxon>
        <taxon>Viridiplantae</taxon>
        <taxon>Streptophyta</taxon>
        <taxon>Embryophyta</taxon>
        <taxon>Tracheophyta</taxon>
        <taxon>Spermatophyta</taxon>
        <taxon>Magnoliopsida</taxon>
        <taxon>Liliopsida</taxon>
        <taxon>Poales</taxon>
        <taxon>Poaceae</taxon>
        <taxon>BOP clade</taxon>
        <taxon>Oryzoideae</taxon>
        <taxon>Oryzeae</taxon>
        <taxon>Oryzinae</taxon>
        <taxon>Oryza</taxon>
    </lineage>
</organism>
<dbReference type="EnsemblPlants" id="ORUFI07G11160.1">
    <property type="protein sequence ID" value="ORUFI07G11160.1"/>
    <property type="gene ID" value="ORUFI07G11160"/>
</dbReference>
<accession>A0A0E0Q6Y1</accession>
<keyword evidence="2" id="KW-1185">Reference proteome</keyword>
<evidence type="ECO:0000313" key="2">
    <source>
        <dbReference type="Proteomes" id="UP000008022"/>
    </source>
</evidence>
<sequence>MGIWGRCTGGLDEATLGAPTPPTRGFGSWLRGSPAQVQRFERFLYKLTATLRNHAFGCQLGSAPMWSRETTDQSHALYVA</sequence>
<evidence type="ECO:0000313" key="1">
    <source>
        <dbReference type="EnsemblPlants" id="ORUFI07G11160.1"/>
    </source>
</evidence>
<protein>
    <submittedName>
        <fullName evidence="1">Uncharacterized protein</fullName>
    </submittedName>
</protein>
<dbReference type="Gramene" id="ORUFI07G11160.1">
    <property type="protein sequence ID" value="ORUFI07G11160.1"/>
    <property type="gene ID" value="ORUFI07G11160"/>
</dbReference>